<dbReference type="Proteomes" id="UP000256310">
    <property type="component" value="Unassembled WGS sequence"/>
</dbReference>
<evidence type="ECO:0000313" key="2">
    <source>
        <dbReference type="EMBL" id="RED15668.1"/>
    </source>
</evidence>
<accession>A0A3D9FDD0</accession>
<feature type="signal peptide" evidence="1">
    <location>
        <begin position="1"/>
        <end position="30"/>
    </location>
</feature>
<dbReference type="SUPFAM" id="SSF56935">
    <property type="entry name" value="Porins"/>
    <property type="match status" value="1"/>
</dbReference>
<dbReference type="OrthoDB" id="7416805at2"/>
<keyword evidence="3" id="KW-1185">Reference proteome</keyword>
<sequence length="543" mass="57895">MGSFSTRYRMIAATGLSAAALACLASPAQARSQISPYIEVQQILDFDLSNNDALGDDVVTYTSVAAGVDASIATRRIEVGASYRYERRIDWNDDIADDDVHSGLVRARANVARGLSLEAGALAARSRTEIGGAGLGSLTGDNDNSTQVYSVYAGPTFATRAGPLEIGAAYQLGYTHVEDNFAANSDPNQAPVDYVDHSTYHQATASVGMSPGDMLPFGWVASGSYEREDASQLDQRYEAYYGRVDVTIPVTPTLALLGGVGYENVEISQRDVLVDANGNPVLDNNGRFQSDTSAPRLLAYSVEELIYDAGILWRPNARLELAARVGHRYDTTIYNGYLTYQASQSSTLQAAVYNEISSFGRGTTNTLAGLPTSFTVSRNGFGQFSGCAFGEGSNAGGCFDNDFQSLNASNFRSRGGSLVWTGGRGPWSYGVGAGYQNRRYLAPTTSANFSLDRVTDEAYSLQANLGHQMTPNSSLDGNLYATWFQSGIPGEADVFSSGGSATYSIALYSGLSAQASAGLFANDVDGEETDWLGTLLFGVRYGF</sequence>
<evidence type="ECO:0008006" key="4">
    <source>
        <dbReference type="Google" id="ProtNLM"/>
    </source>
</evidence>
<evidence type="ECO:0000313" key="3">
    <source>
        <dbReference type="Proteomes" id="UP000256310"/>
    </source>
</evidence>
<dbReference type="AlphaFoldDB" id="A0A3D9FDD0"/>
<comment type="caution">
    <text evidence="2">The sequence shown here is derived from an EMBL/GenBank/DDBJ whole genome shotgun (WGS) entry which is preliminary data.</text>
</comment>
<dbReference type="PROSITE" id="PS51257">
    <property type="entry name" value="PROKAR_LIPOPROTEIN"/>
    <property type="match status" value="1"/>
</dbReference>
<protein>
    <recommendedName>
        <fullName evidence="4">Glycine-rich cell wall structural protein</fullName>
    </recommendedName>
</protein>
<gene>
    <name evidence="2" type="ORF">DFR46_0667</name>
</gene>
<dbReference type="RefSeq" id="WP_147297605.1">
    <property type="nucleotide sequence ID" value="NZ_QRDP01000004.1"/>
</dbReference>
<name>A0A3D9FDD0_9SPHN</name>
<feature type="chain" id="PRO_5017765976" description="Glycine-rich cell wall structural protein" evidence="1">
    <location>
        <begin position="31"/>
        <end position="543"/>
    </location>
</feature>
<reference evidence="2 3" key="1">
    <citation type="submission" date="2018-07" db="EMBL/GenBank/DDBJ databases">
        <title>Genomic Encyclopedia of Type Strains, Phase IV (KMG-IV): sequencing the most valuable type-strain genomes for metagenomic binning, comparative biology and taxonomic classification.</title>
        <authorList>
            <person name="Goeker M."/>
        </authorList>
    </citation>
    <scope>NUCLEOTIDE SEQUENCE [LARGE SCALE GENOMIC DNA]</scope>
    <source>
        <strain evidence="2 3">DSM 26725</strain>
    </source>
</reference>
<dbReference type="EMBL" id="QRDP01000004">
    <property type="protein sequence ID" value="RED15668.1"/>
    <property type="molecule type" value="Genomic_DNA"/>
</dbReference>
<evidence type="ECO:0000256" key="1">
    <source>
        <dbReference type="SAM" id="SignalP"/>
    </source>
</evidence>
<proteinExistence type="predicted"/>
<organism evidence="2 3">
    <name type="scientific">Parasphingopyxis lamellibrachiae</name>
    <dbReference type="NCBI Taxonomy" id="680125"/>
    <lineage>
        <taxon>Bacteria</taxon>
        <taxon>Pseudomonadati</taxon>
        <taxon>Pseudomonadota</taxon>
        <taxon>Alphaproteobacteria</taxon>
        <taxon>Sphingomonadales</taxon>
        <taxon>Sphingomonadaceae</taxon>
        <taxon>Parasphingopyxis</taxon>
    </lineage>
</organism>
<keyword evidence="1" id="KW-0732">Signal</keyword>